<reference evidence="2 3" key="1">
    <citation type="journal article" date="2011" name="Genome Res.">
        <title>Chromosome and gene copy number variation allow major structural change between species and strains of Leishmania.</title>
        <authorList>
            <person name="Rogers M.B."/>
            <person name="Hilley J.D."/>
            <person name="Dickens N.J."/>
            <person name="Wilkes J."/>
            <person name="Bates P.A."/>
            <person name="Depledge D.P."/>
            <person name="Harris D."/>
            <person name="Her Y."/>
            <person name="Herzyk P."/>
            <person name="Imamura H."/>
            <person name="Otto T.D."/>
            <person name="Sanders M."/>
            <person name="Seeger K."/>
            <person name="Dujardin J.C."/>
            <person name="Berriman M."/>
            <person name="Smith D.F."/>
            <person name="Hertz-Fowler C."/>
            <person name="Mottram J.C."/>
        </authorList>
    </citation>
    <scope>NUCLEOTIDE SEQUENCE [LARGE SCALE GENOMIC DNA]</scope>
    <source>
        <strain evidence="2 3">MHOM/GT/2001/U1103</strain>
    </source>
</reference>
<sequence>MSSSSFGQHNGSGGNRGSGFVHLNTPASIQYTAGKTLSLSALRQRKSRVECVVLPESMSVWRDAFQRYSKEEGYSSFAADIEDERTGNGPILPPLVPQRAGPVRRRAGKALVGTDAFFCASSSPAPLSTCASAAHSGAGRPPLTGGVAPTSSTAAAAAASSSSRLSINDTTAAPADSVADGSTGSTAKQQQEEGIPIVSHHKLLGRQQFVYPDYDGVLSAGVVPQIVVTAEEKAEAAAAKVFYISPLTMTEEELAAFEELQGLWKSRARSHSFLGAQHRKAAKGAVDPSSSVDVLEAGGAGLPKVPRREGVTGGASFSSRRGNGVDVPAYAEAETTVEEESKLDKELAEALRMADDLLRFA</sequence>
<dbReference type="OrthoDB" id="264600at2759"/>
<protein>
    <recommendedName>
        <fullName evidence="4">Nuclear cap binding complex subunit CBP30</fullName>
    </recommendedName>
</protein>
<feature type="region of interest" description="Disordered" evidence="1">
    <location>
        <begin position="303"/>
        <end position="325"/>
    </location>
</feature>
<dbReference type="RefSeq" id="XP_003874225.1">
    <property type="nucleotide sequence ID" value="XM_003874176.1"/>
</dbReference>
<dbReference type="InterPro" id="IPR043967">
    <property type="entry name" value="CBP30"/>
</dbReference>
<dbReference type="PhylomeDB" id="E9ARZ9"/>
<dbReference type="AlphaFoldDB" id="E9ARZ9"/>
<gene>
    <name evidence="2" type="ORF">LMXM_19_0470</name>
</gene>
<proteinExistence type="predicted"/>
<name>E9ARZ9_LEIMU</name>
<organism evidence="2 3">
    <name type="scientific">Leishmania mexicana (strain MHOM/GT/2001/U1103)</name>
    <dbReference type="NCBI Taxonomy" id="929439"/>
    <lineage>
        <taxon>Eukaryota</taxon>
        <taxon>Discoba</taxon>
        <taxon>Euglenozoa</taxon>
        <taxon>Kinetoplastea</taxon>
        <taxon>Metakinetoplastina</taxon>
        <taxon>Trypanosomatida</taxon>
        <taxon>Trypanosomatidae</taxon>
        <taxon>Leishmaniinae</taxon>
        <taxon>Leishmania</taxon>
    </lineage>
</organism>
<dbReference type="KEGG" id="lmi:LMXM_19_0470"/>
<evidence type="ECO:0008006" key="4">
    <source>
        <dbReference type="Google" id="ProtNLM"/>
    </source>
</evidence>
<dbReference type="GO" id="GO:0005846">
    <property type="term" value="C:nuclear cap binding complex"/>
    <property type="evidence" value="ECO:0007669"/>
    <property type="project" value="InterPro"/>
</dbReference>
<evidence type="ECO:0000313" key="2">
    <source>
        <dbReference type="EMBL" id="CBZ25720.1"/>
    </source>
</evidence>
<dbReference type="GeneID" id="13447805"/>
<keyword evidence="3" id="KW-1185">Reference proteome</keyword>
<dbReference type="EMBL" id="FR799572">
    <property type="protein sequence ID" value="CBZ25720.1"/>
    <property type="molecule type" value="Genomic_DNA"/>
</dbReference>
<evidence type="ECO:0000256" key="1">
    <source>
        <dbReference type="SAM" id="MobiDB-lite"/>
    </source>
</evidence>
<feature type="region of interest" description="Disordered" evidence="1">
    <location>
        <begin position="130"/>
        <end position="192"/>
    </location>
</feature>
<dbReference type="Pfam" id="PF19041">
    <property type="entry name" value="CBP30"/>
    <property type="match status" value="1"/>
</dbReference>
<feature type="compositionally biased region" description="Low complexity" evidence="1">
    <location>
        <begin position="150"/>
        <end position="163"/>
    </location>
</feature>
<feature type="compositionally biased region" description="Polar residues" evidence="1">
    <location>
        <begin position="180"/>
        <end position="189"/>
    </location>
</feature>
<accession>E9ARZ9</accession>
<dbReference type="VEuPathDB" id="TriTrypDB:LmxM.19.0470"/>
<evidence type="ECO:0000313" key="3">
    <source>
        <dbReference type="Proteomes" id="UP000007259"/>
    </source>
</evidence>
<dbReference type="Proteomes" id="UP000007259">
    <property type="component" value="Chromosome 19"/>
</dbReference>
<dbReference type="OMA" id="ESMSVWR"/>